<dbReference type="InterPro" id="IPR009081">
    <property type="entry name" value="PP-bd_ACP"/>
</dbReference>
<dbReference type="InterPro" id="IPR000873">
    <property type="entry name" value="AMP-dep_synth/lig_dom"/>
</dbReference>
<dbReference type="Gene3D" id="3.40.50.720">
    <property type="entry name" value="NAD(P)-binding Rossmann-like Domain"/>
    <property type="match status" value="1"/>
</dbReference>
<dbReference type="Gene3D" id="3.30.559.30">
    <property type="entry name" value="Nonribosomal peptide synthetase, condensation domain"/>
    <property type="match status" value="2"/>
</dbReference>
<dbReference type="Gene3D" id="3.40.50.12780">
    <property type="entry name" value="N-terminal domain of ligase-like"/>
    <property type="match status" value="2"/>
</dbReference>
<feature type="compositionally biased region" description="Basic and acidic residues" evidence="5">
    <location>
        <begin position="12"/>
        <end position="26"/>
    </location>
</feature>
<dbReference type="Gene3D" id="1.10.1200.10">
    <property type="entry name" value="ACP-like"/>
    <property type="match status" value="2"/>
</dbReference>
<dbReference type="OrthoDB" id="416786at2759"/>
<dbReference type="GO" id="GO:0031177">
    <property type="term" value="F:phosphopantetheine binding"/>
    <property type="evidence" value="ECO:0007669"/>
    <property type="project" value="InterPro"/>
</dbReference>
<feature type="compositionally biased region" description="Basic and acidic residues" evidence="5">
    <location>
        <begin position="2341"/>
        <end position="2355"/>
    </location>
</feature>
<dbReference type="Gene3D" id="3.30.300.30">
    <property type="match status" value="3"/>
</dbReference>
<dbReference type="InterPro" id="IPR023213">
    <property type="entry name" value="CAT-like_dom_sf"/>
</dbReference>
<dbReference type="GO" id="GO:0005737">
    <property type="term" value="C:cytoplasm"/>
    <property type="evidence" value="ECO:0007669"/>
    <property type="project" value="TreeGrafter"/>
</dbReference>
<dbReference type="InterPro" id="IPR006162">
    <property type="entry name" value="Ppantetheine_attach_site"/>
</dbReference>
<dbReference type="FunFam" id="1.10.1200.10:FF:000005">
    <property type="entry name" value="Nonribosomal peptide synthetase 1"/>
    <property type="match status" value="2"/>
</dbReference>
<evidence type="ECO:0000313" key="7">
    <source>
        <dbReference type="EMBL" id="KAH0958157.1"/>
    </source>
</evidence>
<feature type="domain" description="Carrier" evidence="6">
    <location>
        <begin position="2356"/>
        <end position="2434"/>
    </location>
</feature>
<dbReference type="CDD" id="cd05918">
    <property type="entry name" value="A_NRPS_SidN3_like"/>
    <property type="match status" value="2"/>
</dbReference>
<evidence type="ECO:0000313" key="8">
    <source>
        <dbReference type="Proteomes" id="UP000824596"/>
    </source>
</evidence>
<dbReference type="SUPFAM" id="SSF52777">
    <property type="entry name" value="CoA-dependent acyltransferases"/>
    <property type="match status" value="3"/>
</dbReference>
<dbReference type="CDD" id="cd19545">
    <property type="entry name" value="FUM14_C_NRPS-like"/>
    <property type="match status" value="1"/>
</dbReference>
<protein>
    <submittedName>
        <fullName evidence="7">AMP-binding enzyme domain-containing protein</fullName>
    </submittedName>
</protein>
<feature type="region of interest" description="Disordered" evidence="5">
    <location>
        <begin position="2341"/>
        <end position="2361"/>
    </location>
</feature>
<evidence type="ECO:0000256" key="2">
    <source>
        <dbReference type="ARBA" id="ARBA00022553"/>
    </source>
</evidence>
<dbReference type="Pfam" id="PF00550">
    <property type="entry name" value="PP-binding"/>
    <property type="match status" value="2"/>
</dbReference>
<feature type="region of interest" description="Disordered" evidence="5">
    <location>
        <begin position="1"/>
        <end position="67"/>
    </location>
</feature>
<accession>A0A9P8MMR8</accession>
<dbReference type="InterPro" id="IPR036736">
    <property type="entry name" value="ACP-like_sf"/>
</dbReference>
<evidence type="ECO:0000259" key="6">
    <source>
        <dbReference type="PROSITE" id="PS50075"/>
    </source>
</evidence>
<evidence type="ECO:0000256" key="4">
    <source>
        <dbReference type="ARBA" id="ARBA00029454"/>
    </source>
</evidence>
<dbReference type="FunFam" id="3.30.559.30:FF:000003">
    <property type="entry name" value="Nonribosomal peptide synthase SidD"/>
    <property type="match status" value="1"/>
</dbReference>
<reference evidence="7" key="1">
    <citation type="submission" date="2021-09" db="EMBL/GenBank/DDBJ databases">
        <title>A high-quality genome of the endoparasitic fungus Hirsutella rhossiliensis with a comparison of Hirsutella genomes reveals transposable elements contributing to genome size variation.</title>
        <authorList>
            <person name="Lin R."/>
            <person name="Jiao Y."/>
            <person name="Sun X."/>
            <person name="Ling J."/>
            <person name="Xie B."/>
            <person name="Cheng X."/>
        </authorList>
    </citation>
    <scope>NUCLEOTIDE SEQUENCE</scope>
    <source>
        <strain evidence="7">HR02</strain>
    </source>
</reference>
<proteinExistence type="inferred from homology"/>
<organism evidence="7 8">
    <name type="scientific">Hirsutella rhossiliensis</name>
    <dbReference type="NCBI Taxonomy" id="111463"/>
    <lineage>
        <taxon>Eukaryota</taxon>
        <taxon>Fungi</taxon>
        <taxon>Dikarya</taxon>
        <taxon>Ascomycota</taxon>
        <taxon>Pezizomycotina</taxon>
        <taxon>Sordariomycetes</taxon>
        <taxon>Hypocreomycetidae</taxon>
        <taxon>Hypocreales</taxon>
        <taxon>Ophiocordycipitaceae</taxon>
        <taxon>Hirsutella</taxon>
    </lineage>
</organism>
<dbReference type="EMBL" id="JAIZPD010000017">
    <property type="protein sequence ID" value="KAH0958157.1"/>
    <property type="molecule type" value="Genomic_DNA"/>
</dbReference>
<dbReference type="FunFam" id="3.30.300.30:FF:000015">
    <property type="entry name" value="Nonribosomal peptide synthase SidD"/>
    <property type="match status" value="1"/>
</dbReference>
<dbReference type="Proteomes" id="UP000824596">
    <property type="component" value="Unassembled WGS sequence"/>
</dbReference>
<keyword evidence="3" id="KW-0436">Ligase</keyword>
<dbReference type="PROSITE" id="PS00012">
    <property type="entry name" value="PHOSPHOPANTETHEINE"/>
    <property type="match status" value="2"/>
</dbReference>
<dbReference type="Gene3D" id="3.30.559.10">
    <property type="entry name" value="Chloramphenicol acetyltransferase-like domain"/>
    <property type="match status" value="1"/>
</dbReference>
<dbReference type="Pfam" id="PF00668">
    <property type="entry name" value="Condensation"/>
    <property type="match status" value="1"/>
</dbReference>
<feature type="domain" description="Carrier" evidence="6">
    <location>
        <begin position="868"/>
        <end position="944"/>
    </location>
</feature>
<feature type="region of interest" description="Disordered" evidence="5">
    <location>
        <begin position="851"/>
        <end position="871"/>
    </location>
</feature>
<dbReference type="SUPFAM" id="SSF56801">
    <property type="entry name" value="Acetyl-CoA synthetase-like"/>
    <property type="match status" value="2"/>
</dbReference>
<dbReference type="InterPro" id="IPR036291">
    <property type="entry name" value="NAD(P)-bd_dom_sf"/>
</dbReference>
<dbReference type="GO" id="GO:0043041">
    <property type="term" value="P:amino acid activation for nonribosomal peptide biosynthetic process"/>
    <property type="evidence" value="ECO:0007669"/>
    <property type="project" value="TreeGrafter"/>
</dbReference>
<dbReference type="InterPro" id="IPR010071">
    <property type="entry name" value="AA_adenyl_dom"/>
</dbReference>
<keyword evidence="2" id="KW-0597">Phosphoprotein</keyword>
<dbReference type="Pfam" id="PF00501">
    <property type="entry name" value="AMP-binding"/>
    <property type="match status" value="2"/>
</dbReference>
<sequence length="2881" mass="312481">MSFTTVAQCELDGGHGESDSSHHDTASDSTQDGDESTESSRPGSQTILDTPPGEVSGQDDDDAHGQFLSFPVVPTSIDGLLLDETMQCELSWPSDWSNTPHCRSPSVKTLIRAAWAMVASRMTDSDKIQFSVGRLETAKSPSSGESGLLGNTVLVEQTVLRANCVAHQTVAEYIQSIQAQAERAPDKGWTQFQHPNNTGTPAASVSGERQMPCTLVLSRCGAPARLGPGASSAAGDDEGVQKHLDGYALVLDIQQHQARLEVEARFDSRFLEPWVLGKLLKRLELLVHQFHEADPAGRLSEVDLLTRDDLEQIWAWNGSLPPPVDRCMHQVFHDMALSQPLALAVDAWDGQLTYQDLDRFSTQLAARLVAMGVANETFVPLCFEKSMWMPVAMMSVLKAGGAFVLLEPSFPEQRLLAMVQGVNASLGLCSAANEPLCSRLLDMAVVINRHSLGSCPQETSGQEDASHDTRHSSDSAMFAVFTSGSTGKPKGAILTHANYASALHHQLRPLGFSRDSRVFDFASYAFDVSVHNVFATLTSGACLCIPSDQARHNDISGAMADMGVTIAHVTPSVSRLISPEAVPLLKTMIFTGEPLSVDDVARWWNKLDIVNEYGPAECTINTVNRDAPTPEAATRIGPALGVSAWIVDPDNHDRLAPVGCVGELLIEGALVGRGYINDPANNARAFVQSPRWLVRGVPGYSGRQGRLYKTGDLVRYNQDGSLTYVGRKDVQVKIRGQRLDLGEIEHWVRSCVSDAHQVVAEVIVPRSDNASPTLAVFIQSRGKASDDAAHHPGAAEIRAVPAETRTALAARLPSYIVPTVFFWMAKLPVTPTGKMNRKSLRELGSSFSPEQLAAARASGHDGHRSKRQPSSEMELRVRDIWARVLGLAAAEVWLDDNFFHLGGDSIHSMKAAADARRLGLQMTVMDIFHHPVLHDLAKHCHALLDLCIQPMAAFELLGDDVHVDSLVGAMATKYNLDPSAIQDAYPCTRLQEGLMFLTSKRPGDYMEQSVLELASDISVDRLRRAWDKTIQAQPILRTRLAQGGNLGLLQLVLDDRAQWTETVGLDRYLHQDRERSMDLGDALSRYALVRDKSGGPRWLVWTVHHAIYDGWSMRLVKDAVVKAYQGQVIDEPSPFQAFIKYVQEQDDVKAAGYWQHALKGFDGAPFPSSASSTQDPVADAVEERLMPGPRVCSRGITVSLLIRAAWALVVGKMTGSDDVLFGSTLYGRNAAVGGLDNMAAPTIATVPVRVRFSKEQTVAHYLQTIQQEAAEMMPFEQTGLPRIASTCPEGRKACRFQTHVVIQPEDDCSGDGVLGQWKSGSQEQWFSTYALTLEVWLGPDGILASAMFDSRVIEPWVVSQMLAQLESAMHQLSHASEADTLSDVDLVTSETRDQIWQWNACVPEGVDGRVEDLLVNQARVRPDSPAICAWDGELAYRELDDLSSRVGAVLAEAGVGTSETLIPLCFDKSMWAAVAIFGVLKANASFILLDPRLPLYRLRAIMRQVKSGVVVTCPSRHQLCSQLAPKTISLDWDMVLGASLERRVTEAAVREQGSWPSSMAYAIFTSGSTGAPKGVMISHTNALSALHHQVEAMGHTEQSRLLDFAGYSFDVSISNIFSMVASGGCLCVPSEDQRIHSLEDAVKLMRVNALDLTPSTLQLLSPERVPEIRTLTLGGEALRAADVQAWWDKARICNAYGPSECTPTSIINYLATSPMEATAIGRGAGVVTWIVDPDDHDELLPVGCTGELLLEGPLVGLGYLGQAEKTESAFIRDPRWLLLGSALHPGRRGRLYKTGDLIRGQRVDPGEIESLLCCHGRVQEAAVVFGQHGKGREARLFAFVTVRSDEAIAGQTKSSDTDALQRQWHVNKMDSWESQFDQETYASIDAIAPAAIGRDFIGWSSMYDGKEIDSRDMNEWLDDTIETILNGGAAGRVLELGTGSGMILFSLARHGLESYVGVEPSSKAVDFTAKTAKSDPALAGKVQVFKGTADDILRRPDDVGRPQLVVINSVLQYFPSQDYLFGIIRSLVGLEGVETIFFGDVRSYALHREFLAARALRMANKDVTLDEFRHIVGNLQRVEPELLVDPGFFTGLPDRLPGIRHVEILPKRMEATNELSSYRYAAVLHVACPQQVQEVSQAGWVDYAASSLDRCSLLRLLEVDRGSLTPTVAISNIPYSKIVLENKIVHLTGDTAERQVPNDDNWLSEVRQEAREEASPLSALNLTELARQAGYQVSVSWARQHSQRGGLDAIFHSPGRGGKEGGRAGEPRALFRFPTDHHGRSMASLSSHPLGQQTDARVQGQLQDMAKLKLPSYMVPHAITILDKMPIDHNGKTDRRLLAESAREQESPPLGDKKLPPSTAQEETLQGIWARVLGVMPDRIGMEDGFIQLGGDSLQAMRIVSAARDAGIKLEVADMFQHATTSIKSLLATAEARRASCSPQNGCPAALTDRIMADIARHDLSVASAQAGAAEMVGETDATGGKGCGRLLTVLLTGANGYIGTQILRQLLEDGRVGRVVAVARGATQADARRRTIEAAKRAQWWTEFHDRTLDVWAGDLAQPRLGLDAANWRSVSDGVVHVVIHNGAAVHFIKSYAALEAANVRSTAELLRATAEVPHMKLVYVSSARFGDPSDEAERDVARHLAANPNGYNETKFVAETLVRRAAARRRGGGGGAGGAGGSPESKFVVVSPGLVVGTPTEGVANADDWLWRMASACMRVGAFAGDESDRWIPVADVGSVAAAVVSAAMPGAGGPVVRQITGGLTMGEFWATVAAAGYRLRAQDAPVCAEAIRRDMDAHKDSHPLQALAHMLDGLGDTAREPWAESWRSGGSGASPTRLRAAVLKSVRFLADVGFLPKPTAAGPPQTSMGAFTRSGGLEARAA</sequence>
<evidence type="ECO:0000256" key="3">
    <source>
        <dbReference type="ARBA" id="ARBA00022598"/>
    </source>
</evidence>
<dbReference type="InterPro" id="IPR013120">
    <property type="entry name" value="FAR_NAD-bd"/>
</dbReference>
<comment type="caution">
    <text evidence="7">The sequence shown here is derived from an EMBL/GenBank/DDBJ whole genome shotgun (WGS) entry which is preliminary data.</text>
</comment>
<comment type="similarity">
    <text evidence="4">Belongs to the NRP synthetase family.</text>
</comment>
<dbReference type="PROSITE" id="PS50075">
    <property type="entry name" value="CARRIER"/>
    <property type="match status" value="2"/>
</dbReference>
<dbReference type="NCBIfam" id="TIGR01733">
    <property type="entry name" value="AA-adenyl-dom"/>
    <property type="match status" value="1"/>
</dbReference>
<keyword evidence="1" id="KW-0596">Phosphopantetheine</keyword>
<dbReference type="GO" id="GO:0016874">
    <property type="term" value="F:ligase activity"/>
    <property type="evidence" value="ECO:0007669"/>
    <property type="project" value="UniProtKB-KW"/>
</dbReference>
<dbReference type="InterPro" id="IPR010080">
    <property type="entry name" value="Thioester_reductase-like_dom"/>
</dbReference>
<dbReference type="InterPro" id="IPR045851">
    <property type="entry name" value="AMP-bd_C_sf"/>
</dbReference>
<dbReference type="Gene3D" id="3.40.50.150">
    <property type="entry name" value="Vaccinia Virus protein VP39"/>
    <property type="match status" value="1"/>
</dbReference>
<dbReference type="RefSeq" id="XP_044715671.1">
    <property type="nucleotide sequence ID" value="XM_044869322.1"/>
</dbReference>
<evidence type="ECO:0000256" key="5">
    <source>
        <dbReference type="SAM" id="MobiDB-lite"/>
    </source>
</evidence>
<gene>
    <name evidence="7" type="ORF">HRG_10852</name>
</gene>
<dbReference type="CDD" id="cd02440">
    <property type="entry name" value="AdoMet_MTases"/>
    <property type="match status" value="1"/>
</dbReference>
<dbReference type="InterPro" id="IPR042099">
    <property type="entry name" value="ANL_N_sf"/>
</dbReference>
<dbReference type="SUPFAM" id="SSF53335">
    <property type="entry name" value="S-adenosyl-L-methionine-dependent methyltransferases"/>
    <property type="match status" value="1"/>
</dbReference>
<dbReference type="GeneID" id="68359980"/>
<dbReference type="Pfam" id="PF13489">
    <property type="entry name" value="Methyltransf_23"/>
    <property type="match status" value="1"/>
</dbReference>
<dbReference type="InterPro" id="IPR020806">
    <property type="entry name" value="PKS_PP-bd"/>
</dbReference>
<dbReference type="FunFam" id="3.40.50.12780:FF:000014">
    <property type="entry name" value="Nonribosomal peptide synthetase 1"/>
    <property type="match status" value="1"/>
</dbReference>
<dbReference type="NCBIfam" id="TIGR01746">
    <property type="entry name" value="Thioester-redct"/>
    <property type="match status" value="1"/>
</dbReference>
<dbReference type="SMART" id="SM01294">
    <property type="entry name" value="PKS_PP_betabranch"/>
    <property type="match status" value="1"/>
</dbReference>
<dbReference type="InterPro" id="IPR029063">
    <property type="entry name" value="SAM-dependent_MTases_sf"/>
</dbReference>
<evidence type="ECO:0000256" key="1">
    <source>
        <dbReference type="ARBA" id="ARBA00022450"/>
    </source>
</evidence>
<dbReference type="SUPFAM" id="SSF51735">
    <property type="entry name" value="NAD(P)-binding Rossmann-fold domains"/>
    <property type="match status" value="1"/>
</dbReference>
<dbReference type="SUPFAM" id="SSF47336">
    <property type="entry name" value="ACP-like"/>
    <property type="match status" value="2"/>
</dbReference>
<dbReference type="PANTHER" id="PTHR45527:SF3">
    <property type="entry name" value="SIDEROPHORE SYNTHETASE (EUROFUNG)"/>
    <property type="match status" value="1"/>
</dbReference>
<dbReference type="SMART" id="SM00823">
    <property type="entry name" value="PKS_PP"/>
    <property type="match status" value="2"/>
</dbReference>
<feature type="region of interest" description="Disordered" evidence="5">
    <location>
        <begin position="2858"/>
        <end position="2881"/>
    </location>
</feature>
<dbReference type="PANTHER" id="PTHR45527">
    <property type="entry name" value="NONRIBOSOMAL PEPTIDE SYNTHETASE"/>
    <property type="match status" value="1"/>
</dbReference>
<dbReference type="Pfam" id="PF07993">
    <property type="entry name" value="NAD_binding_4"/>
    <property type="match status" value="1"/>
</dbReference>
<feature type="compositionally biased region" description="Polar residues" evidence="5">
    <location>
        <begin position="39"/>
        <end position="48"/>
    </location>
</feature>
<dbReference type="InterPro" id="IPR001242">
    <property type="entry name" value="Condensation_dom"/>
</dbReference>
<name>A0A9P8MMR8_9HYPO</name>
<dbReference type="GO" id="GO:0044550">
    <property type="term" value="P:secondary metabolite biosynthetic process"/>
    <property type="evidence" value="ECO:0007669"/>
    <property type="project" value="TreeGrafter"/>
</dbReference>
<keyword evidence="8" id="KW-1185">Reference proteome</keyword>